<accession>A0ABR7B729</accession>
<evidence type="ECO:0000313" key="1">
    <source>
        <dbReference type="EMBL" id="MBC3952976.1"/>
    </source>
</evidence>
<keyword evidence="2" id="KW-1185">Reference proteome</keyword>
<dbReference type="EMBL" id="JACONW010000198">
    <property type="protein sequence ID" value="MBC3952976.1"/>
    <property type="molecule type" value="Genomic_DNA"/>
</dbReference>
<comment type="caution">
    <text evidence="1">The sequence shown here is derived from an EMBL/GenBank/DDBJ whole genome shotgun (WGS) entry which is preliminary data.</text>
</comment>
<gene>
    <name evidence="1" type="ORF">H8S59_24670</name>
</gene>
<reference evidence="1 2" key="1">
    <citation type="submission" date="2020-08" db="EMBL/GenBank/DDBJ databases">
        <title>Putative novel bacterial strains isolated from necrotic wheat leaf tissues caused by Xanthomonas translucens.</title>
        <authorList>
            <person name="Tambong J.T."/>
        </authorList>
    </citation>
    <scope>NUCLEOTIDE SEQUENCE [LARGE SCALE GENOMIC DNA]</scope>
    <source>
        <strain evidence="1 2">DOAB 1069</strain>
    </source>
</reference>
<name>A0ABR7B729_9PSED</name>
<evidence type="ECO:0000313" key="2">
    <source>
        <dbReference type="Proteomes" id="UP000651852"/>
    </source>
</evidence>
<organism evidence="1 2">
    <name type="scientific">Pseudomonas folii</name>
    <dbReference type="NCBI Taxonomy" id="2762593"/>
    <lineage>
        <taxon>Bacteria</taxon>
        <taxon>Pseudomonadati</taxon>
        <taxon>Pseudomonadota</taxon>
        <taxon>Gammaproteobacteria</taxon>
        <taxon>Pseudomonadales</taxon>
        <taxon>Pseudomonadaceae</taxon>
        <taxon>Pseudomonas</taxon>
    </lineage>
</organism>
<sequence length="686" mass="77010">MSTTATVPADIDHLANELADLIDSVSQPRLLSPFAFIDDFIRTEVKRSTMHEPHKALVTSSMKINVEYTDSRHSGLIGVSPPRLKIATFELHQIVTDFFRHDLKDATRLRIRWPPAFPPELRDLFDTVNLQERYIREVEAHFNRPNVKELSLLLTRHELDNIIRRFLEHRASAATLIALANDYLNGWIEPRLVQFEGTSRVKLERAVFLPTPEYYEDQTVQGLLVFLGNDPQQRSVYEIPRDFDQFRALIERHASLRNKVLARLPLYQRLKPGNDEVKYVRRFETKYYWVAPITFHASPDIANALFDLSYQRLLSDIDTLVSTDAERLADSALEFSGYLLAGLSLGITLPVSVSLVPVRLMAAFLLSIASAATDAVRAELEDLPDVAADLYRAAIIGALAEVIAPLVLKVVGKGLSVLARTQLAQRLKVILKTKNLPSSATSYLIDALERSKHSAKLRSLELKLNADFKKGPQVTQLWVEKHGHFSQQLIESYDITVYRGFVFRGDSRNPDIIFEQGFKLRTPAADLQKDIHQATGVRGGFGGGHDALDPDGRGISTSVFYDQDHVGAYTYGGAKGGHTYLIDARKLDGYHLYANDFAARYPQSPRLNLAPVEINYATDIPPSAIVGAYDKNGVFIPNLDGLRRTAGINQARLERELTKRTFSRAILKTAPDETRLGIEATLKLFS</sequence>
<proteinExistence type="predicted"/>
<dbReference type="SUPFAM" id="SSF56399">
    <property type="entry name" value="ADP-ribosylation"/>
    <property type="match status" value="1"/>
</dbReference>
<dbReference type="Gene3D" id="3.90.210.10">
    <property type="entry name" value="Heat-Labile Enterotoxin, subunit A"/>
    <property type="match status" value="1"/>
</dbReference>
<dbReference type="RefSeq" id="WP_187523117.1">
    <property type="nucleotide sequence ID" value="NZ_JACONW010000198.1"/>
</dbReference>
<protein>
    <submittedName>
        <fullName evidence="1">Uncharacterized protein</fullName>
    </submittedName>
</protein>
<dbReference type="Proteomes" id="UP000651852">
    <property type="component" value="Unassembled WGS sequence"/>
</dbReference>